<reference evidence="1 2" key="1">
    <citation type="submission" date="2022-01" db="EMBL/GenBank/DDBJ databases">
        <authorList>
            <person name="Xiong W."/>
            <person name="Schranz E."/>
        </authorList>
    </citation>
    <scope>NUCLEOTIDE SEQUENCE [LARGE SCALE GENOMIC DNA]</scope>
</reference>
<comment type="caution">
    <text evidence="1">The sequence shown here is derived from an EMBL/GenBank/DDBJ whole genome shotgun (WGS) entry which is preliminary data.</text>
</comment>
<evidence type="ECO:0000313" key="1">
    <source>
        <dbReference type="EMBL" id="CAH1417580.1"/>
    </source>
</evidence>
<accession>A0AAU9LSS7</accession>
<sequence length="83" mass="8907">MYHSQSAIKPILIVSTKDAVISSLPPKMLSRSGNRYLNPSCWPSRHSCPQVSAGTSLAMNPQAVSSLAPLLQRQTPTLDLGFG</sequence>
<protein>
    <submittedName>
        <fullName evidence="1">Uncharacterized protein</fullName>
    </submittedName>
</protein>
<evidence type="ECO:0000313" key="2">
    <source>
        <dbReference type="Proteomes" id="UP001157418"/>
    </source>
</evidence>
<organism evidence="1 2">
    <name type="scientific">Lactuca virosa</name>
    <dbReference type="NCBI Taxonomy" id="75947"/>
    <lineage>
        <taxon>Eukaryota</taxon>
        <taxon>Viridiplantae</taxon>
        <taxon>Streptophyta</taxon>
        <taxon>Embryophyta</taxon>
        <taxon>Tracheophyta</taxon>
        <taxon>Spermatophyta</taxon>
        <taxon>Magnoliopsida</taxon>
        <taxon>eudicotyledons</taxon>
        <taxon>Gunneridae</taxon>
        <taxon>Pentapetalae</taxon>
        <taxon>asterids</taxon>
        <taxon>campanulids</taxon>
        <taxon>Asterales</taxon>
        <taxon>Asteraceae</taxon>
        <taxon>Cichorioideae</taxon>
        <taxon>Cichorieae</taxon>
        <taxon>Lactucinae</taxon>
        <taxon>Lactuca</taxon>
    </lineage>
</organism>
<dbReference type="AlphaFoldDB" id="A0AAU9LSS7"/>
<keyword evidence="2" id="KW-1185">Reference proteome</keyword>
<gene>
    <name evidence="1" type="ORF">LVIROSA_LOCUS5249</name>
</gene>
<dbReference type="Proteomes" id="UP001157418">
    <property type="component" value="Unassembled WGS sequence"/>
</dbReference>
<name>A0AAU9LSS7_9ASTR</name>
<dbReference type="EMBL" id="CAKMRJ010000113">
    <property type="protein sequence ID" value="CAH1417580.1"/>
    <property type="molecule type" value="Genomic_DNA"/>
</dbReference>
<proteinExistence type="predicted"/>